<name>A0A3M7L422_AUXPR</name>
<dbReference type="InterPro" id="IPR020472">
    <property type="entry name" value="WD40_PAC1"/>
</dbReference>
<keyword evidence="2 6" id="KW-0853">WD repeat</keyword>
<dbReference type="GO" id="GO:0034388">
    <property type="term" value="C:Pwp2p-containing subcomplex of 90S preribosome"/>
    <property type="evidence" value="ECO:0007669"/>
    <property type="project" value="TreeGrafter"/>
</dbReference>
<dbReference type="SMART" id="SM00320">
    <property type="entry name" value="WD40"/>
    <property type="match status" value="12"/>
</dbReference>
<evidence type="ECO:0000256" key="5">
    <source>
        <dbReference type="ARBA" id="ARBA00038229"/>
    </source>
</evidence>
<dbReference type="InterPro" id="IPR051570">
    <property type="entry name" value="TBC1_cilium_biogenesis"/>
</dbReference>
<evidence type="ECO:0000256" key="4">
    <source>
        <dbReference type="ARBA" id="ARBA00023242"/>
    </source>
</evidence>
<feature type="repeat" description="WD" evidence="6">
    <location>
        <begin position="145"/>
        <end position="186"/>
    </location>
</feature>
<dbReference type="Proteomes" id="UP000279271">
    <property type="component" value="Unassembled WGS sequence"/>
</dbReference>
<dbReference type="InterPro" id="IPR015943">
    <property type="entry name" value="WD40/YVTN_repeat-like_dom_sf"/>
</dbReference>
<feature type="region of interest" description="Disordered" evidence="7">
    <location>
        <begin position="709"/>
        <end position="736"/>
    </location>
</feature>
<dbReference type="InterPro" id="IPR007148">
    <property type="entry name" value="SSU_processome_Utp12"/>
</dbReference>
<evidence type="ECO:0000313" key="9">
    <source>
        <dbReference type="EMBL" id="RMZ56854.1"/>
    </source>
</evidence>
<feature type="repeat" description="WD" evidence="6">
    <location>
        <begin position="656"/>
        <end position="687"/>
    </location>
</feature>
<feature type="repeat" description="WD" evidence="6">
    <location>
        <begin position="187"/>
        <end position="218"/>
    </location>
</feature>
<dbReference type="Gene3D" id="2.130.10.10">
    <property type="entry name" value="YVTN repeat-like/Quinoprotein amine dehydrogenase"/>
    <property type="match status" value="5"/>
</dbReference>
<sequence>MVKAYLRYELASSWGVLASNSDICYTHDGAHLVTAALENVNIWNVKRALVVETLKAPATQSGKPVGEITRLAASPVSDQIAAGHSDGTVRVWSLSSGELEATFSGHRSGISALRFSADGALLASGARDTDVVVWDVGAESGLFRLRGHSGEITALAFLPAAGALVSSSKDGLVKAWDLGTQHCFQTLTGHPGEVWSLAVSEDQRRLVTGSTDDLLRWYVVAETGGDGGAADAGGSAAGRELLSPLGTVSRRAPDRVAALSFGADGVLLAQSAGRGVDLYRMRGEAEAARHAKRRRRRRREKKGKAGAKGGEAGGADAPPPEDADDSDEVTAQDELEALPVLRSKHKVRAAALVPGARRGGTLGLVLALANNSLEVWECAGRAGEDAAPPARLALLDAGGHRADVRALALAGDDSVAVSASTAGVKVWNPRTGSCLRTVEAGYGTALLFVPGNRHVVLGTKEGQLAVVDIAAGEVQLELEAHTSTVWSLTALPDGNGFISGSGDKEVKEWVWTLEPQEDGPPRLGFKHTRTLQMTDDVMCVRVSPNGKLLAVALLDATVRIFFLDSFKFFLSLYGHKLPVLCMDISSDSTLLITGSADKNLKIWGLDFGDCHRSLFAHADSVMQAAFVPGTHYVFTAGKDGVVKYWDADKFEHLLTLAGHHGAVWAMAVSSLGDWLLTGSADRSLRRWCRTDEPFFVEEEQERRLESLFEADLEGGDDRRPVGAPAPGDEGSAAPAARRTLESVSAADAIVEALDAAAAEEAALEEWRAAARSNPSLPRPAPSPLLLGLAPDEYVLAAVRRVRGPDLESAALLLPFGDALRLLGYVAGWLRGPARGGGAAELMARLVALLLRVHLGQLSVTPAARGTLTALRDLLHARLGGAKRALGFNLAALGTLGRLVAEQGLGAAGVKRSAAVAGL</sequence>
<feature type="repeat" description="WD" evidence="6">
    <location>
        <begin position="614"/>
        <end position="655"/>
    </location>
</feature>
<feature type="compositionally biased region" description="Basic residues" evidence="7">
    <location>
        <begin position="290"/>
        <end position="305"/>
    </location>
</feature>
<organism evidence="9 10">
    <name type="scientific">Auxenochlorella protothecoides</name>
    <name type="common">Green microalga</name>
    <name type="synonym">Chlorella protothecoides</name>
    <dbReference type="NCBI Taxonomy" id="3075"/>
    <lineage>
        <taxon>Eukaryota</taxon>
        <taxon>Viridiplantae</taxon>
        <taxon>Chlorophyta</taxon>
        <taxon>core chlorophytes</taxon>
        <taxon>Trebouxiophyceae</taxon>
        <taxon>Chlorellales</taxon>
        <taxon>Chlorellaceae</taxon>
        <taxon>Auxenochlorella</taxon>
    </lineage>
</organism>
<feature type="region of interest" description="Disordered" evidence="7">
    <location>
        <begin position="284"/>
        <end position="330"/>
    </location>
</feature>
<keyword evidence="3" id="KW-0677">Repeat</keyword>
<dbReference type="FunFam" id="2.130.10.10:FF:000157">
    <property type="entry name" value="WD repeat domain 3"/>
    <property type="match status" value="1"/>
</dbReference>
<gene>
    <name evidence="9" type="ORF">APUTEX25_002943</name>
</gene>
<dbReference type="CDD" id="cd00200">
    <property type="entry name" value="WD40"/>
    <property type="match status" value="2"/>
</dbReference>
<dbReference type="GO" id="GO:0030490">
    <property type="term" value="P:maturation of SSU-rRNA"/>
    <property type="evidence" value="ECO:0007669"/>
    <property type="project" value="TreeGrafter"/>
</dbReference>
<dbReference type="GO" id="GO:0030515">
    <property type="term" value="F:snoRNA binding"/>
    <property type="evidence" value="ECO:0007669"/>
    <property type="project" value="TreeGrafter"/>
</dbReference>
<feature type="compositionally biased region" description="Acidic residues" evidence="7">
    <location>
        <begin position="319"/>
        <end position="330"/>
    </location>
</feature>
<dbReference type="EMBL" id="QOKY01000135">
    <property type="protein sequence ID" value="RMZ56854.1"/>
    <property type="molecule type" value="Genomic_DNA"/>
</dbReference>
<comment type="subcellular location">
    <subcellularLocation>
        <location evidence="1">Nucleus</location>
        <location evidence="1">Nucleolus</location>
    </subcellularLocation>
</comment>
<evidence type="ECO:0000256" key="2">
    <source>
        <dbReference type="ARBA" id="ARBA00022574"/>
    </source>
</evidence>
<evidence type="ECO:0000259" key="8">
    <source>
        <dbReference type="Pfam" id="PF04003"/>
    </source>
</evidence>
<dbReference type="PANTHER" id="PTHR19853">
    <property type="entry name" value="WD REPEAT CONTAINING PROTEIN 3 WDR3"/>
    <property type="match status" value="1"/>
</dbReference>
<dbReference type="PROSITE" id="PS50294">
    <property type="entry name" value="WD_REPEATS_REGION"/>
    <property type="match status" value="6"/>
</dbReference>
<dbReference type="Pfam" id="PF04003">
    <property type="entry name" value="Utp12"/>
    <property type="match status" value="1"/>
</dbReference>
<dbReference type="FunFam" id="2.130.10.10:FF:000178">
    <property type="entry name" value="WD repeat domain 3"/>
    <property type="match status" value="1"/>
</dbReference>
<keyword evidence="4" id="KW-0539">Nucleus</keyword>
<feature type="domain" description="Small-subunit processome Utp12" evidence="8">
    <location>
        <begin position="790"/>
        <end position="895"/>
    </location>
</feature>
<feature type="repeat" description="WD" evidence="6">
    <location>
        <begin position="572"/>
        <end position="613"/>
    </location>
</feature>
<dbReference type="PROSITE" id="PS50082">
    <property type="entry name" value="WD_REPEATS_2"/>
    <property type="match status" value="8"/>
</dbReference>
<evidence type="ECO:0000256" key="7">
    <source>
        <dbReference type="SAM" id="MobiDB-lite"/>
    </source>
</evidence>
<dbReference type="PROSITE" id="PS00678">
    <property type="entry name" value="WD_REPEATS_1"/>
    <property type="match status" value="2"/>
</dbReference>
<comment type="caution">
    <text evidence="9">The sequence shown here is derived from an EMBL/GenBank/DDBJ whole genome shotgun (WGS) entry which is preliminary data.</text>
</comment>
<comment type="similarity">
    <text evidence="5">Belongs to the WD repeat WDR3/UTP12 family.</text>
</comment>
<dbReference type="InterPro" id="IPR001680">
    <property type="entry name" value="WD40_rpt"/>
</dbReference>
<proteinExistence type="inferred from homology"/>
<reference evidence="10" key="1">
    <citation type="journal article" date="2018" name="Algal Res.">
        <title>Characterization of plant carbon substrate utilization by Auxenochlorella protothecoides.</title>
        <authorList>
            <person name="Vogler B.W."/>
            <person name="Starkenburg S.R."/>
            <person name="Sudasinghe N."/>
            <person name="Schambach J.Y."/>
            <person name="Rollin J.A."/>
            <person name="Pattathil S."/>
            <person name="Barry A.N."/>
        </authorList>
    </citation>
    <scope>NUCLEOTIDE SEQUENCE [LARGE SCALE GENOMIC DNA]</scope>
    <source>
        <strain evidence="10">UTEX 25</strain>
    </source>
</reference>
<dbReference type="Pfam" id="PF25172">
    <property type="entry name" value="Beta-prop_WDR3_2nd"/>
    <property type="match status" value="1"/>
</dbReference>
<feature type="repeat" description="WD" evidence="6">
    <location>
        <begin position="478"/>
        <end position="509"/>
    </location>
</feature>
<evidence type="ECO:0000313" key="10">
    <source>
        <dbReference type="Proteomes" id="UP000279271"/>
    </source>
</evidence>
<feature type="repeat" description="WD" evidence="6">
    <location>
        <begin position="68"/>
        <end position="102"/>
    </location>
</feature>
<dbReference type="InterPro" id="IPR019775">
    <property type="entry name" value="WD40_repeat_CS"/>
</dbReference>
<dbReference type="PANTHER" id="PTHR19853:SF0">
    <property type="entry name" value="WD REPEAT-CONTAINING PROTEIN 3"/>
    <property type="match status" value="1"/>
</dbReference>
<dbReference type="InterPro" id="IPR036322">
    <property type="entry name" value="WD40_repeat_dom_sf"/>
</dbReference>
<accession>A0A3M7L422</accession>
<evidence type="ECO:0000256" key="1">
    <source>
        <dbReference type="ARBA" id="ARBA00004604"/>
    </source>
</evidence>
<dbReference type="SUPFAM" id="SSF50978">
    <property type="entry name" value="WD40 repeat-like"/>
    <property type="match status" value="2"/>
</dbReference>
<dbReference type="PRINTS" id="PR00320">
    <property type="entry name" value="GPROTEINBRPT"/>
</dbReference>
<dbReference type="Pfam" id="PF25173">
    <property type="entry name" value="Beta-prop_WDR3_1st"/>
    <property type="match status" value="1"/>
</dbReference>
<feature type="repeat" description="WD" evidence="6">
    <location>
        <begin position="103"/>
        <end position="136"/>
    </location>
</feature>
<dbReference type="AlphaFoldDB" id="A0A3M7L422"/>
<protein>
    <recommendedName>
        <fullName evidence="8">Small-subunit processome Utp12 domain-containing protein</fullName>
    </recommendedName>
</protein>
<evidence type="ECO:0000256" key="3">
    <source>
        <dbReference type="ARBA" id="ARBA00022737"/>
    </source>
</evidence>
<dbReference type="GO" id="GO:0032040">
    <property type="term" value="C:small-subunit processome"/>
    <property type="evidence" value="ECO:0007669"/>
    <property type="project" value="TreeGrafter"/>
</dbReference>
<evidence type="ECO:0000256" key="6">
    <source>
        <dbReference type="PROSITE-ProRule" id="PRU00221"/>
    </source>
</evidence>